<comment type="caution">
    <text evidence="3">The sequence shown here is derived from an EMBL/GenBank/DDBJ whole genome shotgun (WGS) entry which is preliminary data.</text>
</comment>
<feature type="compositionally biased region" description="Polar residues" evidence="1">
    <location>
        <begin position="43"/>
        <end position="56"/>
    </location>
</feature>
<organism evidence="3 4">
    <name type="scientific">Phialemonium thermophilum</name>
    <dbReference type="NCBI Taxonomy" id="223376"/>
    <lineage>
        <taxon>Eukaryota</taxon>
        <taxon>Fungi</taxon>
        <taxon>Dikarya</taxon>
        <taxon>Ascomycota</taxon>
        <taxon>Pezizomycotina</taxon>
        <taxon>Sordariomycetes</taxon>
        <taxon>Sordariomycetidae</taxon>
        <taxon>Cephalothecales</taxon>
        <taxon>Cephalothecaceae</taxon>
        <taxon>Phialemonium</taxon>
    </lineage>
</organism>
<feature type="compositionally biased region" description="Acidic residues" evidence="1">
    <location>
        <begin position="529"/>
        <end position="547"/>
    </location>
</feature>
<accession>A0ABR3VTY4</accession>
<evidence type="ECO:0000256" key="1">
    <source>
        <dbReference type="SAM" id="MobiDB-lite"/>
    </source>
</evidence>
<reference evidence="3 4" key="1">
    <citation type="journal article" date="2024" name="Commun. Biol.">
        <title>Comparative genomic analysis of thermophilic fungi reveals convergent evolutionary adaptations and gene losses.</title>
        <authorList>
            <person name="Steindorff A.S."/>
            <person name="Aguilar-Pontes M.V."/>
            <person name="Robinson A.J."/>
            <person name="Andreopoulos B."/>
            <person name="LaButti K."/>
            <person name="Kuo A."/>
            <person name="Mondo S."/>
            <person name="Riley R."/>
            <person name="Otillar R."/>
            <person name="Haridas S."/>
            <person name="Lipzen A."/>
            <person name="Grimwood J."/>
            <person name="Schmutz J."/>
            <person name="Clum A."/>
            <person name="Reid I.D."/>
            <person name="Moisan M.C."/>
            <person name="Butler G."/>
            <person name="Nguyen T.T.M."/>
            <person name="Dewar K."/>
            <person name="Conant G."/>
            <person name="Drula E."/>
            <person name="Henrissat B."/>
            <person name="Hansel C."/>
            <person name="Singer S."/>
            <person name="Hutchinson M.I."/>
            <person name="de Vries R.P."/>
            <person name="Natvig D.O."/>
            <person name="Powell A.J."/>
            <person name="Tsang A."/>
            <person name="Grigoriev I.V."/>
        </authorList>
    </citation>
    <scope>NUCLEOTIDE SEQUENCE [LARGE SCALE GENOMIC DNA]</scope>
    <source>
        <strain evidence="3 4">ATCC 24622</strain>
    </source>
</reference>
<evidence type="ECO:0000313" key="3">
    <source>
        <dbReference type="EMBL" id="KAL1845114.1"/>
    </source>
</evidence>
<dbReference type="Proteomes" id="UP001586593">
    <property type="component" value="Unassembled WGS sequence"/>
</dbReference>
<feature type="region of interest" description="Disordered" evidence="1">
    <location>
        <begin position="1"/>
        <end position="60"/>
    </location>
</feature>
<keyword evidence="4" id="KW-1185">Reference proteome</keyword>
<feature type="region of interest" description="Disordered" evidence="1">
    <location>
        <begin position="492"/>
        <end position="566"/>
    </location>
</feature>
<feature type="compositionally biased region" description="Polar residues" evidence="1">
    <location>
        <begin position="12"/>
        <end position="31"/>
    </location>
</feature>
<dbReference type="EMBL" id="JAZHXJ010001253">
    <property type="protein sequence ID" value="KAL1845114.1"/>
    <property type="molecule type" value="Genomic_DNA"/>
</dbReference>
<proteinExistence type="predicted"/>
<dbReference type="InterPro" id="IPR003615">
    <property type="entry name" value="HNH_nuc"/>
</dbReference>
<gene>
    <name evidence="3" type="ORF">VTK73DRAFT_1096</name>
</gene>
<dbReference type="Pfam" id="PF13391">
    <property type="entry name" value="HNH_2"/>
    <property type="match status" value="1"/>
</dbReference>
<feature type="compositionally biased region" description="Acidic residues" evidence="1">
    <location>
        <begin position="446"/>
        <end position="461"/>
    </location>
</feature>
<feature type="compositionally biased region" description="Acidic residues" evidence="1">
    <location>
        <begin position="556"/>
        <end position="566"/>
    </location>
</feature>
<evidence type="ECO:0000259" key="2">
    <source>
        <dbReference type="Pfam" id="PF13391"/>
    </source>
</evidence>
<feature type="compositionally biased region" description="Low complexity" evidence="1">
    <location>
        <begin position="518"/>
        <end position="528"/>
    </location>
</feature>
<feature type="region of interest" description="Disordered" evidence="1">
    <location>
        <begin position="442"/>
        <end position="464"/>
    </location>
</feature>
<name>A0ABR3VTY4_9PEZI</name>
<protein>
    <recommendedName>
        <fullName evidence="2">HNH nuclease domain-containing protein</fullName>
    </recommendedName>
</protein>
<feature type="compositionally biased region" description="Basic and acidic residues" evidence="1">
    <location>
        <begin position="1"/>
        <end position="11"/>
    </location>
</feature>
<sequence>MADPKDPHTPPEQRSSAPESIQRVTPRTPSRTAPAYPPGSGRSGRSATDLPSSPLSINKIRSHLSGDAQASVGAGADDLEREKRSFSEISATYAREAAAHAAKRAKGSSDEIDAAMHRAADKLVQAHLDYHKAALRKAEGDLAILKKDYADGLASLTAAQYANAVRDLEVEIGNERSTVVTLHHSKYVIAADALTDLALNKAVSVPSWSYIDLLISRYRTPRRAREVLQVHRKQDKQAQFRADVLRSYSAQRGDLTAFCVVSGKFWPKSFVRAAHIVRHNVGEVPAEHIFGPAPDGKGHIWHPSNGLPMLQIYEELFDDGEIAIVPDTTVAGGWKVVFFDPQYASTLQQDEDCPYGSQLHERRLTFRSDFRPRARYLYYAFCINMLRRQRHAVPGWNVDRMTYGLRDVWASPTKYLRTSTLQLLACEIAQLLPGEAEKLFPRPDCVDGEEEEKEMPEVDESVSEHCTQEALADVTKSTYVRTLSNKFALLGRDVSDDDDDNGDGNNDDRGEVQDEQDQSGAGDAGASAVEEEDREDTDDQTDEGSSDDGDRVKDEGGEDDRDDRED</sequence>
<evidence type="ECO:0000313" key="4">
    <source>
        <dbReference type="Proteomes" id="UP001586593"/>
    </source>
</evidence>
<feature type="domain" description="HNH nuclease" evidence="2">
    <location>
        <begin position="259"/>
        <end position="325"/>
    </location>
</feature>